<dbReference type="GO" id="GO:0052689">
    <property type="term" value="F:carboxylic ester hydrolase activity"/>
    <property type="evidence" value="ECO:0007669"/>
    <property type="project" value="TreeGrafter"/>
</dbReference>
<dbReference type="OrthoDB" id="2418081at2759"/>
<evidence type="ECO:0000313" key="4">
    <source>
        <dbReference type="Proteomes" id="UP000028524"/>
    </source>
</evidence>
<dbReference type="Pfam" id="PF02230">
    <property type="entry name" value="Abhydrolase_2"/>
    <property type="match status" value="1"/>
</dbReference>
<comment type="similarity">
    <text evidence="1">Belongs to the AB hydrolase superfamily. AB hydrolase 2 family.</text>
</comment>
<dbReference type="InterPro" id="IPR050565">
    <property type="entry name" value="LYPA1-2/EST-like"/>
</dbReference>
<protein>
    <recommendedName>
        <fullName evidence="2">Phospholipase/carboxylesterase/thioesterase domain-containing protein</fullName>
    </recommendedName>
</protein>
<feature type="domain" description="Phospholipase/carboxylesterase/thioesterase" evidence="2">
    <location>
        <begin position="12"/>
        <end position="261"/>
    </location>
</feature>
<evidence type="ECO:0000256" key="1">
    <source>
        <dbReference type="ARBA" id="ARBA00006499"/>
    </source>
</evidence>
<evidence type="ECO:0000313" key="3">
    <source>
        <dbReference type="EMBL" id="KFA64599.1"/>
    </source>
</evidence>
<gene>
    <name evidence="3" type="ORF">S40285_03973</name>
</gene>
<dbReference type="InterPro" id="IPR029058">
    <property type="entry name" value="AB_hydrolase_fold"/>
</dbReference>
<dbReference type="InterPro" id="IPR003140">
    <property type="entry name" value="PLipase/COase/thioEstase"/>
</dbReference>
<dbReference type="Proteomes" id="UP000028524">
    <property type="component" value="Unassembled WGS sequence"/>
</dbReference>
<keyword evidence="4" id="KW-1185">Reference proteome</keyword>
<dbReference type="SUPFAM" id="SSF53474">
    <property type="entry name" value="alpha/beta-Hydrolases"/>
    <property type="match status" value="1"/>
</dbReference>
<organism evidence="3 4">
    <name type="scientific">Stachybotrys chlorohalonatus (strain IBT 40285)</name>
    <dbReference type="NCBI Taxonomy" id="1283841"/>
    <lineage>
        <taxon>Eukaryota</taxon>
        <taxon>Fungi</taxon>
        <taxon>Dikarya</taxon>
        <taxon>Ascomycota</taxon>
        <taxon>Pezizomycotina</taxon>
        <taxon>Sordariomycetes</taxon>
        <taxon>Hypocreomycetidae</taxon>
        <taxon>Hypocreales</taxon>
        <taxon>Stachybotryaceae</taxon>
        <taxon>Stachybotrys</taxon>
    </lineage>
</organism>
<dbReference type="GO" id="GO:0008474">
    <property type="term" value="F:palmitoyl-(protein) hydrolase activity"/>
    <property type="evidence" value="ECO:0007669"/>
    <property type="project" value="TreeGrafter"/>
</dbReference>
<reference evidence="3 4" key="1">
    <citation type="journal article" date="2014" name="BMC Genomics">
        <title>Comparative genome sequencing reveals chemotype-specific gene clusters in the toxigenic black mold Stachybotrys.</title>
        <authorList>
            <person name="Semeiks J."/>
            <person name="Borek D."/>
            <person name="Otwinowski Z."/>
            <person name="Grishin N.V."/>
        </authorList>
    </citation>
    <scope>NUCLEOTIDE SEQUENCE [LARGE SCALE GENOMIC DNA]</scope>
    <source>
        <strain evidence="3 4">IBT 40285</strain>
    </source>
</reference>
<name>A0A084QKW4_STAC4</name>
<proteinExistence type="inferred from homology"/>
<dbReference type="PANTHER" id="PTHR10655">
    <property type="entry name" value="LYSOPHOSPHOLIPASE-RELATED"/>
    <property type="match status" value="1"/>
</dbReference>
<dbReference type="EMBL" id="KL660665">
    <property type="protein sequence ID" value="KFA64599.1"/>
    <property type="molecule type" value="Genomic_DNA"/>
</dbReference>
<dbReference type="OMA" id="WFDVWNV"/>
<dbReference type="STRING" id="1283841.A0A084QKW4"/>
<dbReference type="AlphaFoldDB" id="A0A084QKW4"/>
<dbReference type="Gene3D" id="3.40.50.1820">
    <property type="entry name" value="alpha/beta hydrolase"/>
    <property type="match status" value="1"/>
</dbReference>
<dbReference type="GO" id="GO:0005737">
    <property type="term" value="C:cytoplasm"/>
    <property type="evidence" value="ECO:0007669"/>
    <property type="project" value="TreeGrafter"/>
</dbReference>
<dbReference type="HOGENOM" id="CLU_049413_2_0_1"/>
<dbReference type="InParanoid" id="A0A084QKW4"/>
<dbReference type="PANTHER" id="PTHR10655:SF63">
    <property type="entry name" value="PHOSPHOLIPASE_CARBOXYLESTERASE_THIOESTERASE DOMAIN-CONTAINING PROTEIN"/>
    <property type="match status" value="1"/>
</dbReference>
<sequence length="282" mass="30914">MLGTTQDPISFSPKAPHSHTVVFLHGRGDTAAQFSASLQYSLDSRNRTLMEAFPSFRWVFPSAPLEHPQALPAREVWSQWFDIWNTRDFSEREELQAQGLRVSVDRLRQLIAIEVSLLGGQWDRLILAGISQGAATSVHTLLNLDIPQAVNDVASASSTARGLGAFIGFSCRMPFPGRSLADTRAVLGLDQVPDHALVLRHTPILLEHCADDQTVPVGTGRQLCSTLRGFGATVDWREYPNGGHWFHSPNGMDDVVSWLSHVLARQKGGDEKIAGGSARDLS</sequence>
<evidence type="ECO:0000259" key="2">
    <source>
        <dbReference type="Pfam" id="PF02230"/>
    </source>
</evidence>
<accession>A0A084QKW4</accession>